<dbReference type="Proteomes" id="UP001238163">
    <property type="component" value="Unassembled WGS sequence"/>
</dbReference>
<dbReference type="GO" id="GO:0006313">
    <property type="term" value="P:DNA transposition"/>
    <property type="evidence" value="ECO:0007669"/>
    <property type="project" value="InterPro"/>
</dbReference>
<evidence type="ECO:0000259" key="2">
    <source>
        <dbReference type="Pfam" id="PF01609"/>
    </source>
</evidence>
<keyword evidence="4" id="KW-1185">Reference proteome</keyword>
<gene>
    <name evidence="3" type="ORF">J3R75_001138</name>
</gene>
<protein>
    <submittedName>
        <fullName evidence="3">Transposase</fullName>
    </submittedName>
</protein>
<feature type="compositionally biased region" description="Low complexity" evidence="1">
    <location>
        <begin position="540"/>
        <end position="552"/>
    </location>
</feature>
<accession>A0AAE4AMX6</accession>
<dbReference type="InterPro" id="IPR047654">
    <property type="entry name" value="IS1634_transpos"/>
</dbReference>
<dbReference type="GO" id="GO:0003677">
    <property type="term" value="F:DNA binding"/>
    <property type="evidence" value="ECO:0007669"/>
    <property type="project" value="InterPro"/>
</dbReference>
<dbReference type="Pfam" id="PF01609">
    <property type="entry name" value="DDE_Tnp_1"/>
    <property type="match status" value="1"/>
</dbReference>
<dbReference type="NCBIfam" id="NF033559">
    <property type="entry name" value="transpos_IS1634"/>
    <property type="match status" value="1"/>
</dbReference>
<dbReference type="InterPro" id="IPR002559">
    <property type="entry name" value="Transposase_11"/>
</dbReference>
<dbReference type="PANTHER" id="PTHR34614:SF2">
    <property type="entry name" value="TRANSPOSASE IS4-LIKE DOMAIN-CONTAINING PROTEIN"/>
    <property type="match status" value="1"/>
</dbReference>
<dbReference type="EMBL" id="JAUSVL010000001">
    <property type="protein sequence ID" value="MDQ0289031.1"/>
    <property type="molecule type" value="Genomic_DNA"/>
</dbReference>
<dbReference type="AlphaFoldDB" id="A0AAE4AMX6"/>
<sequence length="552" mass="63361">MADSEGASPKRRVQVINGVPRVYEDYPYWDTEKKQCRHRRTYIGRLDEQGAFIPSKSYLAGQALSAVDVVKSADRRFYGAGYLLDHIGKVTGVEADIAQSFPSMKDQIISLAYFLVQEGESAVYRFPRWMLSHWHRLTHALGSQGISRLFGSIPEEAKLDFFRLQAKRRLEREYLAYDTTSISSYSELIKQVKYGHNKDRERLPQINLAMVFGEESGLPVYYRLLPGNISDISTMENMIADAAFLEFAKVKLVWDMGFFSAKNVNALYHAHYKFIGGLHPDTTLACSSVKAVRDGLVHYANYIEADDVYCISTMINWDYAWSMRNGGEERGKRRMYVHVYYNEQRAAAERAQFNHDLKELKTAVQSGKATDAQLKRAQRLLTIKTTPVKGTRVEYNDEAIKQHTNDFGYFVLLSNDVKEGDKALECYRNKDLVEKTFNNLKNRLDFNRTLVSSVENLEGKLFVEFVALIYISYIHKVMKSRNLYRNYSIQSLLDELDVIERFDYQGQRARYSEITERQRQIYEAFGILAPDGKPSKTYKPEAAAAATPAPEA</sequence>
<reference evidence="3" key="1">
    <citation type="submission" date="2023-07" db="EMBL/GenBank/DDBJ databases">
        <title>Genomic Encyclopedia of Type Strains, Phase IV (KMG-IV): sequencing the most valuable type-strain genomes for metagenomic binning, comparative biology and taxonomic classification.</title>
        <authorList>
            <person name="Goeker M."/>
        </authorList>
    </citation>
    <scope>NUCLEOTIDE SEQUENCE</scope>
    <source>
        <strain evidence="3">DSM 24202</strain>
    </source>
</reference>
<dbReference type="RefSeq" id="WP_307260373.1">
    <property type="nucleotide sequence ID" value="NZ_JAUSVL010000001.1"/>
</dbReference>
<dbReference type="GO" id="GO:0004803">
    <property type="term" value="F:transposase activity"/>
    <property type="evidence" value="ECO:0007669"/>
    <property type="project" value="InterPro"/>
</dbReference>
<feature type="region of interest" description="Disordered" evidence="1">
    <location>
        <begin position="530"/>
        <end position="552"/>
    </location>
</feature>
<dbReference type="PANTHER" id="PTHR34614">
    <property type="match status" value="1"/>
</dbReference>
<proteinExistence type="predicted"/>
<name>A0AAE4AMX6_9BACT</name>
<feature type="domain" description="Transposase IS4-like" evidence="2">
    <location>
        <begin position="175"/>
        <end position="468"/>
    </location>
</feature>
<evidence type="ECO:0000313" key="3">
    <source>
        <dbReference type="EMBL" id="MDQ0289031.1"/>
    </source>
</evidence>
<evidence type="ECO:0000313" key="4">
    <source>
        <dbReference type="Proteomes" id="UP001238163"/>
    </source>
</evidence>
<evidence type="ECO:0000256" key="1">
    <source>
        <dbReference type="SAM" id="MobiDB-lite"/>
    </source>
</evidence>
<organism evidence="3 4">
    <name type="scientific">Oligosphaera ethanolica</name>
    <dbReference type="NCBI Taxonomy" id="760260"/>
    <lineage>
        <taxon>Bacteria</taxon>
        <taxon>Pseudomonadati</taxon>
        <taxon>Lentisphaerota</taxon>
        <taxon>Oligosphaeria</taxon>
        <taxon>Oligosphaerales</taxon>
        <taxon>Oligosphaeraceae</taxon>
        <taxon>Oligosphaera</taxon>
    </lineage>
</organism>
<comment type="caution">
    <text evidence="3">The sequence shown here is derived from an EMBL/GenBank/DDBJ whole genome shotgun (WGS) entry which is preliminary data.</text>
</comment>